<protein>
    <submittedName>
        <fullName evidence="9">Peptide/nickel transport system permease protein</fullName>
    </submittedName>
</protein>
<dbReference type="AlphaFoldDB" id="A0A7W5Z591"/>
<feature type="transmembrane region" description="Helical" evidence="7">
    <location>
        <begin position="252"/>
        <end position="274"/>
    </location>
</feature>
<sequence length="286" mass="30385">MSRDNTNNAVTNRLSARPKRLSVAVILSVVFLVLIAIQVLFPEAIATHSPITIDPLAALQPPSREHWFGTDNLGRDLFSRVVHGSAYSVSIGFGATLIALAGGIVFGALAGFGGRWLDQALMRFNDVLMALPSILLALVVVALLGTGLVNTLWAIGIGLIPQFARLVRAEVLVVRNAGYVESAVGFGFSKTAVVCRHVIPNAIHPVFVLATISIGGSILAGSTLSFLKLGPQPPAPEWGLLLSEGRSVIEHAWWLGVFPGIAISLTVLSVTVVGKSLQKRYLQKES</sequence>
<dbReference type="InterPro" id="IPR050366">
    <property type="entry name" value="BP-dependent_transpt_permease"/>
</dbReference>
<feature type="transmembrane region" description="Helical" evidence="7">
    <location>
        <begin position="206"/>
        <end position="227"/>
    </location>
</feature>
<dbReference type="CDD" id="cd06261">
    <property type="entry name" value="TM_PBP2"/>
    <property type="match status" value="1"/>
</dbReference>
<evidence type="ECO:0000313" key="10">
    <source>
        <dbReference type="Proteomes" id="UP000537592"/>
    </source>
</evidence>
<keyword evidence="5 7" id="KW-1133">Transmembrane helix</keyword>
<feature type="domain" description="ABC transmembrane type-1" evidence="8">
    <location>
        <begin position="85"/>
        <end position="274"/>
    </location>
</feature>
<evidence type="ECO:0000256" key="4">
    <source>
        <dbReference type="ARBA" id="ARBA00022692"/>
    </source>
</evidence>
<reference evidence="9 10" key="1">
    <citation type="submission" date="2020-08" db="EMBL/GenBank/DDBJ databases">
        <title>Genomic Encyclopedia of Type Strains, Phase IV (KMG-IV): sequencing the most valuable type-strain genomes for metagenomic binning, comparative biology and taxonomic classification.</title>
        <authorList>
            <person name="Goeker M."/>
        </authorList>
    </citation>
    <scope>NUCLEOTIDE SEQUENCE [LARGE SCALE GENOMIC DNA]</scope>
    <source>
        <strain evidence="9 10">DSM 28760</strain>
    </source>
</reference>
<dbReference type="InterPro" id="IPR000515">
    <property type="entry name" value="MetI-like"/>
</dbReference>
<organism evidence="9 10">
    <name type="scientific">Pseudochelatococcus contaminans</name>
    <dbReference type="NCBI Taxonomy" id="1538103"/>
    <lineage>
        <taxon>Bacteria</taxon>
        <taxon>Pseudomonadati</taxon>
        <taxon>Pseudomonadota</taxon>
        <taxon>Alphaproteobacteria</taxon>
        <taxon>Hyphomicrobiales</taxon>
        <taxon>Chelatococcaceae</taxon>
        <taxon>Pseudochelatococcus</taxon>
    </lineage>
</organism>
<dbReference type="Proteomes" id="UP000537592">
    <property type="component" value="Unassembled WGS sequence"/>
</dbReference>
<accession>A0A7W5Z591</accession>
<keyword evidence="6 7" id="KW-0472">Membrane</keyword>
<dbReference type="SUPFAM" id="SSF161098">
    <property type="entry name" value="MetI-like"/>
    <property type="match status" value="1"/>
</dbReference>
<feature type="transmembrane region" description="Helical" evidence="7">
    <location>
        <begin position="124"/>
        <end position="145"/>
    </location>
</feature>
<feature type="transmembrane region" description="Helical" evidence="7">
    <location>
        <begin position="21"/>
        <end position="41"/>
    </location>
</feature>
<comment type="similarity">
    <text evidence="7">Belongs to the binding-protein-dependent transport system permease family.</text>
</comment>
<dbReference type="InterPro" id="IPR035906">
    <property type="entry name" value="MetI-like_sf"/>
</dbReference>
<evidence type="ECO:0000256" key="7">
    <source>
        <dbReference type="RuleBase" id="RU363032"/>
    </source>
</evidence>
<dbReference type="GO" id="GO:0055085">
    <property type="term" value="P:transmembrane transport"/>
    <property type="evidence" value="ECO:0007669"/>
    <property type="project" value="InterPro"/>
</dbReference>
<keyword evidence="10" id="KW-1185">Reference proteome</keyword>
<evidence type="ECO:0000259" key="8">
    <source>
        <dbReference type="PROSITE" id="PS50928"/>
    </source>
</evidence>
<dbReference type="Gene3D" id="1.10.3720.10">
    <property type="entry name" value="MetI-like"/>
    <property type="match status" value="1"/>
</dbReference>
<dbReference type="PANTHER" id="PTHR43386:SF25">
    <property type="entry name" value="PEPTIDE ABC TRANSPORTER PERMEASE PROTEIN"/>
    <property type="match status" value="1"/>
</dbReference>
<dbReference type="GO" id="GO:0005886">
    <property type="term" value="C:plasma membrane"/>
    <property type="evidence" value="ECO:0007669"/>
    <property type="project" value="UniProtKB-SubCell"/>
</dbReference>
<evidence type="ECO:0000256" key="3">
    <source>
        <dbReference type="ARBA" id="ARBA00022475"/>
    </source>
</evidence>
<evidence type="ECO:0000313" key="9">
    <source>
        <dbReference type="EMBL" id="MBB3810224.1"/>
    </source>
</evidence>
<name>A0A7W5Z591_9HYPH</name>
<evidence type="ECO:0000256" key="2">
    <source>
        <dbReference type="ARBA" id="ARBA00022448"/>
    </source>
</evidence>
<evidence type="ECO:0000256" key="5">
    <source>
        <dbReference type="ARBA" id="ARBA00022989"/>
    </source>
</evidence>
<keyword evidence="2 7" id="KW-0813">Transport</keyword>
<evidence type="ECO:0000256" key="6">
    <source>
        <dbReference type="ARBA" id="ARBA00023136"/>
    </source>
</evidence>
<comment type="subcellular location">
    <subcellularLocation>
        <location evidence="1 7">Cell membrane</location>
        <topology evidence="1 7">Multi-pass membrane protein</topology>
    </subcellularLocation>
</comment>
<dbReference type="Pfam" id="PF00528">
    <property type="entry name" value="BPD_transp_1"/>
    <property type="match status" value="1"/>
</dbReference>
<dbReference type="RefSeq" id="WP_183753076.1">
    <property type="nucleotide sequence ID" value="NZ_JACICC010000005.1"/>
</dbReference>
<feature type="transmembrane region" description="Helical" evidence="7">
    <location>
        <begin position="86"/>
        <end position="112"/>
    </location>
</feature>
<keyword evidence="3" id="KW-1003">Cell membrane</keyword>
<proteinExistence type="inferred from homology"/>
<dbReference type="PANTHER" id="PTHR43386">
    <property type="entry name" value="OLIGOPEPTIDE TRANSPORT SYSTEM PERMEASE PROTEIN APPC"/>
    <property type="match status" value="1"/>
</dbReference>
<gene>
    <name evidence="9" type="ORF">FHS81_002320</name>
</gene>
<comment type="caution">
    <text evidence="9">The sequence shown here is derived from an EMBL/GenBank/DDBJ whole genome shotgun (WGS) entry which is preliminary data.</text>
</comment>
<keyword evidence="4 7" id="KW-0812">Transmembrane</keyword>
<evidence type="ECO:0000256" key="1">
    <source>
        <dbReference type="ARBA" id="ARBA00004651"/>
    </source>
</evidence>
<dbReference type="PROSITE" id="PS50928">
    <property type="entry name" value="ABC_TM1"/>
    <property type="match status" value="1"/>
</dbReference>
<dbReference type="EMBL" id="JACICC010000005">
    <property type="protein sequence ID" value="MBB3810224.1"/>
    <property type="molecule type" value="Genomic_DNA"/>
</dbReference>